<dbReference type="Pfam" id="PF04134">
    <property type="entry name" value="DCC1-like"/>
    <property type="match status" value="1"/>
</dbReference>
<dbReference type="GO" id="GO:0015035">
    <property type="term" value="F:protein-disulfide reductase activity"/>
    <property type="evidence" value="ECO:0007669"/>
    <property type="project" value="InterPro"/>
</dbReference>
<dbReference type="Proteomes" id="UP000054387">
    <property type="component" value="Unassembled WGS sequence"/>
</dbReference>
<dbReference type="STRING" id="1514971.AUR64_04645"/>
<accession>A0A0W1RCM3</accession>
<keyword evidence="2" id="KW-1185">Reference proteome</keyword>
<reference evidence="1 2" key="1">
    <citation type="submission" date="2015-12" db="EMBL/GenBank/DDBJ databases">
        <title>Haloprofundus marisrubri gen. nov., sp. nov., an extremely halophilic archaeon isolated from the Discovery deep brine-seawater interface in the Red Sea.</title>
        <authorList>
            <person name="Zhang G."/>
            <person name="Stingl U."/>
            <person name="Rashid M."/>
        </authorList>
    </citation>
    <scope>NUCLEOTIDE SEQUENCE [LARGE SCALE GENOMIC DNA]</scope>
    <source>
        <strain evidence="1 2">SB9</strain>
    </source>
</reference>
<evidence type="ECO:0008006" key="3">
    <source>
        <dbReference type="Google" id="ProtNLM"/>
    </source>
</evidence>
<gene>
    <name evidence="1" type="ORF">AUR64_04645</name>
</gene>
<name>A0A0W1RCM3_9EURY</name>
<organism evidence="1 2">
    <name type="scientific">Haloprofundus marisrubri</name>
    <dbReference type="NCBI Taxonomy" id="1514971"/>
    <lineage>
        <taxon>Archaea</taxon>
        <taxon>Methanobacteriati</taxon>
        <taxon>Methanobacteriota</taxon>
        <taxon>Stenosarchaea group</taxon>
        <taxon>Halobacteria</taxon>
        <taxon>Halobacteriales</taxon>
        <taxon>Haloferacaceae</taxon>
        <taxon>Haloprofundus</taxon>
    </lineage>
</organism>
<sequence length="144" mass="15431">MADYDAVLIYDGECPYCSVAARALRRLDDIGAISWYDDAAQDALEAQFGDTPFAMVLVDARRGRAYAGRSAAEELADRAGTPDIVSSLVGDNYDRIAAAVGAASDRGRDPADVHDIYPLTDEAREQFEALVAAAADRPEELESA</sequence>
<evidence type="ECO:0000313" key="2">
    <source>
        <dbReference type="Proteomes" id="UP000054387"/>
    </source>
</evidence>
<dbReference type="OrthoDB" id="220637at2157"/>
<evidence type="ECO:0000313" key="1">
    <source>
        <dbReference type="EMBL" id="KTG11221.1"/>
    </source>
</evidence>
<dbReference type="EMBL" id="LOPU01000011">
    <property type="protein sequence ID" value="KTG11221.1"/>
    <property type="molecule type" value="Genomic_DNA"/>
</dbReference>
<proteinExistence type="predicted"/>
<comment type="caution">
    <text evidence="1">The sequence shown here is derived from an EMBL/GenBank/DDBJ whole genome shotgun (WGS) entry which is preliminary data.</text>
</comment>
<protein>
    <recommendedName>
        <fullName evidence="3">DUF393 domain-containing protein</fullName>
    </recommendedName>
</protein>
<dbReference type="AlphaFoldDB" id="A0A0W1RCM3"/>
<dbReference type="InterPro" id="IPR007263">
    <property type="entry name" value="DCC1-like"/>
</dbReference>
<dbReference type="RefSeq" id="WP_058580283.1">
    <property type="nucleotide sequence ID" value="NZ_LOPU01000011.1"/>
</dbReference>